<keyword evidence="2" id="KW-0547">Nucleotide-binding</keyword>
<dbReference type="InterPro" id="IPR041677">
    <property type="entry name" value="DNA2/NAM7_AAA_11"/>
</dbReference>
<dbReference type="InterPro" id="IPR050534">
    <property type="entry name" value="Coronavir_polyprotein_1ab"/>
</dbReference>
<dbReference type="SUPFAM" id="SSF52540">
    <property type="entry name" value="P-loop containing nucleoside triphosphate hydrolases"/>
    <property type="match status" value="1"/>
</dbReference>
<evidence type="ECO:0000256" key="4">
    <source>
        <dbReference type="ARBA" id="ARBA00022806"/>
    </source>
</evidence>
<evidence type="ECO:0000256" key="5">
    <source>
        <dbReference type="ARBA" id="ARBA00022840"/>
    </source>
</evidence>
<dbReference type="GO" id="GO:0005524">
    <property type="term" value="F:ATP binding"/>
    <property type="evidence" value="ECO:0007669"/>
    <property type="project" value="UniProtKB-KW"/>
</dbReference>
<sequence length="1208" mass="135315">MGRIEMAATITLKKGGPAGFLSQFSLERRMLLRAERSKGIPSLRAGTDSTGHPVLIKTWARENSDGVIRDIWQNEIRQLHRLAGYPGVADYIVELQGTGEDEAGFHLVLNPGQRRPLASFLQNDDSGAWLARARSPQSRMTIWRNLQRIANGLDLLHSQGLLHRNLNAWSVLTTGNEEPDFQLTGFEWSMRLVGSDTQLLPRGPSGVELSESFTRDWQQFGALASTLLAFDSKRLANLSLPNHEVSEYASADETRLLRELLQLIPARRIDGQLVEERISAIVTVLSMRAQKKEQGFHFVLALGRSNPLTNAIREASGQEIEVDDVSSQFEFIKSDLYSPIALATKTRGKTNGFSLRLRGRNLTYVLEAYNGGQGNNASNWDFAYCARADLDLPFEDLIIKRIELNPESLQLIKLTDAKALYRRFRGRVGAWESLRQELRPLTEDQTAPAQMRKSLMLTQVIEYLYAASEMFPVKIVRTESVEMDDEGGRIALFVTPREDSDRERLAEALGLAVPSRRLSEVVESDRAEDTFGGPVTWTLTDKPLLGDRSAQNTEWRYEAKRSTQDGSTEYCFRGDGLAPTIADAFLIADSSIGRDSQLKRRLRSFQVLAEHAELSQMLLDPRSRILNSEETVEEDEDFLALDQSKQKALKLAIETLPLFLVQGPPGVGKTRLVRDLVRRRFTENESTRLLLSAQSNYAVDHLLSAIQEIFSNETVESPLIVRCTAKDKTEQGSEFDVGQQTKKMLSNLLRSELYANATPNMQSRLAQLGRSVGLGDETGLPSADGLPAESMEYARRALEGLVLRAANLVFATTNSGDLERLIEERAQFDWAIVEEAGKATGGELVAPMLLSHRRLMIGDHQQLPPFGTERLLKLFEKPESVRTALKLGDPMVGRTFRDTTVDGIFVDGDEARNEETDRTFSDLCAMASRNFTLFETMIENEFDVQRSSRGRRPIATQLTAQHRMHPAIASIISTCFYDELTTDPAREREFRSDPSPVSSIDVSRLPDAPVVWVDMPYLQNTIGMKRAERLPRYCNDQEVDAVIRVLEIMRSNPRAGKQASLAVLSPYKRQVDLLSKKILSLRSNDLSHLSSFSSGGRQEDFCNTVDSFQGNEADLVVVSLVRNNNHGSIWTALGFLADERRMNVLLSRARWKLVVVGSLDFLTAISQTPKSAEDAERSDFLNKLLKLIRTADSPDFAVVPYKKLCRGL</sequence>
<dbReference type="Gene3D" id="1.10.510.10">
    <property type="entry name" value="Transferase(Phosphotransferase) domain 1"/>
    <property type="match status" value="1"/>
</dbReference>
<dbReference type="Proteomes" id="UP000234190">
    <property type="component" value="Unassembled WGS sequence"/>
</dbReference>
<dbReference type="SUPFAM" id="SSF56112">
    <property type="entry name" value="Protein kinase-like (PK-like)"/>
    <property type="match status" value="1"/>
</dbReference>
<keyword evidence="8" id="KW-1185">Reference proteome</keyword>
<comment type="similarity">
    <text evidence="1">Belongs to the DNA2/NAM7 helicase family.</text>
</comment>
<name>A0A2N4U7A6_9BURK</name>
<dbReference type="PROSITE" id="PS50011">
    <property type="entry name" value="PROTEIN_KINASE_DOM"/>
    <property type="match status" value="1"/>
</dbReference>
<dbReference type="GO" id="GO:0016787">
    <property type="term" value="F:hydrolase activity"/>
    <property type="evidence" value="ECO:0007669"/>
    <property type="project" value="UniProtKB-KW"/>
</dbReference>
<dbReference type="InterPro" id="IPR027417">
    <property type="entry name" value="P-loop_NTPase"/>
</dbReference>
<dbReference type="Pfam" id="PF13086">
    <property type="entry name" value="AAA_11"/>
    <property type="match status" value="2"/>
</dbReference>
<dbReference type="Gene3D" id="3.40.50.300">
    <property type="entry name" value="P-loop containing nucleotide triphosphate hydrolases"/>
    <property type="match status" value="2"/>
</dbReference>
<keyword evidence="3" id="KW-0378">Hydrolase</keyword>
<gene>
    <name evidence="7" type="ORF">CR159_04645</name>
</gene>
<dbReference type="GO" id="GO:0043139">
    <property type="term" value="F:5'-3' DNA helicase activity"/>
    <property type="evidence" value="ECO:0007669"/>
    <property type="project" value="TreeGrafter"/>
</dbReference>
<organism evidence="7 8">
    <name type="scientific">Pollutimonas subterranea</name>
    <dbReference type="NCBI Taxonomy" id="2045210"/>
    <lineage>
        <taxon>Bacteria</taxon>
        <taxon>Pseudomonadati</taxon>
        <taxon>Pseudomonadota</taxon>
        <taxon>Betaproteobacteria</taxon>
        <taxon>Burkholderiales</taxon>
        <taxon>Alcaligenaceae</taxon>
        <taxon>Pollutimonas</taxon>
    </lineage>
</organism>
<dbReference type="CDD" id="cd18808">
    <property type="entry name" value="SF1_C_Upf1"/>
    <property type="match status" value="1"/>
</dbReference>
<dbReference type="InterPro" id="IPR047187">
    <property type="entry name" value="SF1_C_Upf1"/>
</dbReference>
<dbReference type="InterPro" id="IPR000719">
    <property type="entry name" value="Prot_kinase_dom"/>
</dbReference>
<dbReference type="Pfam" id="PF13087">
    <property type="entry name" value="AAA_12"/>
    <property type="match status" value="1"/>
</dbReference>
<proteinExistence type="inferred from homology"/>
<dbReference type="PANTHER" id="PTHR43788:SF8">
    <property type="entry name" value="DNA-BINDING PROTEIN SMUBP-2"/>
    <property type="match status" value="1"/>
</dbReference>
<evidence type="ECO:0000313" key="8">
    <source>
        <dbReference type="Proteomes" id="UP000234190"/>
    </source>
</evidence>
<evidence type="ECO:0000313" key="7">
    <source>
        <dbReference type="EMBL" id="PLC50898.1"/>
    </source>
</evidence>
<dbReference type="PANTHER" id="PTHR43788">
    <property type="entry name" value="DNA2/NAM7 HELICASE FAMILY MEMBER"/>
    <property type="match status" value="1"/>
</dbReference>
<dbReference type="AlphaFoldDB" id="A0A2N4U7A6"/>
<evidence type="ECO:0000256" key="2">
    <source>
        <dbReference type="ARBA" id="ARBA00022741"/>
    </source>
</evidence>
<feature type="domain" description="Protein kinase" evidence="6">
    <location>
        <begin position="1"/>
        <end position="282"/>
    </location>
</feature>
<keyword evidence="5" id="KW-0067">ATP-binding</keyword>
<reference evidence="7 8" key="1">
    <citation type="submission" date="2017-10" db="EMBL/GenBank/DDBJ databases">
        <title>Two draft genome sequences of Pusillimonas sp. strains isolated from a nitrate- and radionuclide-contaminated groundwater in Russia.</title>
        <authorList>
            <person name="Grouzdev D.S."/>
            <person name="Tourova T.P."/>
            <person name="Goeva M.A."/>
            <person name="Babich T.L."/>
            <person name="Sokolova D.S."/>
            <person name="Abdullin R."/>
            <person name="Poltaraus A.B."/>
            <person name="Toshchakov S.V."/>
            <person name="Nazina T.N."/>
        </authorList>
    </citation>
    <scope>NUCLEOTIDE SEQUENCE [LARGE SCALE GENOMIC DNA]</scope>
    <source>
        <strain evidence="7 8">JR1/69-3-13</strain>
    </source>
</reference>
<dbReference type="GO" id="GO:0004672">
    <property type="term" value="F:protein kinase activity"/>
    <property type="evidence" value="ECO:0007669"/>
    <property type="project" value="InterPro"/>
</dbReference>
<dbReference type="InterPro" id="IPR011009">
    <property type="entry name" value="Kinase-like_dom_sf"/>
</dbReference>
<dbReference type="InterPro" id="IPR041679">
    <property type="entry name" value="DNA2/NAM7-like_C"/>
</dbReference>
<accession>A0A2N4U7A6</accession>
<evidence type="ECO:0000256" key="3">
    <source>
        <dbReference type="ARBA" id="ARBA00022801"/>
    </source>
</evidence>
<protein>
    <recommendedName>
        <fullName evidence="6">Protein kinase domain-containing protein</fullName>
    </recommendedName>
</protein>
<evidence type="ECO:0000256" key="1">
    <source>
        <dbReference type="ARBA" id="ARBA00007913"/>
    </source>
</evidence>
<evidence type="ECO:0000259" key="6">
    <source>
        <dbReference type="PROSITE" id="PS50011"/>
    </source>
</evidence>
<dbReference type="EMBL" id="PDNW01000003">
    <property type="protein sequence ID" value="PLC50898.1"/>
    <property type="molecule type" value="Genomic_DNA"/>
</dbReference>
<comment type="caution">
    <text evidence="7">The sequence shown here is derived from an EMBL/GenBank/DDBJ whole genome shotgun (WGS) entry which is preliminary data.</text>
</comment>
<keyword evidence="4" id="KW-0347">Helicase</keyword>